<evidence type="ECO:0000259" key="1">
    <source>
        <dbReference type="Pfam" id="PF19572"/>
    </source>
</evidence>
<dbReference type="Pfam" id="PF19572">
    <property type="entry name" value="PorV"/>
    <property type="match status" value="1"/>
</dbReference>
<dbReference type="EMBL" id="JBHULI010000015">
    <property type="protein sequence ID" value="MFD2531796.1"/>
    <property type="molecule type" value="Genomic_DNA"/>
</dbReference>
<keyword evidence="3" id="KW-1185">Reference proteome</keyword>
<dbReference type="NCBIfam" id="NF033709">
    <property type="entry name" value="PorV_fam"/>
    <property type="match status" value="1"/>
</dbReference>
<dbReference type="InterPro" id="IPR045741">
    <property type="entry name" value="PorV"/>
</dbReference>
<accession>A0ABW5JHM3</accession>
<name>A0ABW5JHM3_9BACT</name>
<reference evidence="3" key="1">
    <citation type="journal article" date="2019" name="Int. J. Syst. Evol. Microbiol.">
        <title>The Global Catalogue of Microorganisms (GCM) 10K type strain sequencing project: providing services to taxonomists for standard genome sequencing and annotation.</title>
        <authorList>
            <consortium name="The Broad Institute Genomics Platform"/>
            <consortium name="The Broad Institute Genome Sequencing Center for Infectious Disease"/>
            <person name="Wu L."/>
            <person name="Ma J."/>
        </authorList>
    </citation>
    <scope>NUCLEOTIDE SEQUENCE [LARGE SCALE GENOMIC DNA]</scope>
    <source>
        <strain evidence="3">KCTC 52042</strain>
    </source>
</reference>
<feature type="domain" description="Type IX secretion system protein PorV" evidence="1">
    <location>
        <begin position="26"/>
        <end position="258"/>
    </location>
</feature>
<evidence type="ECO:0000313" key="2">
    <source>
        <dbReference type="EMBL" id="MFD2531796.1"/>
    </source>
</evidence>
<sequence length="345" mass="36617">MVKRILVTAVICTSVGAIQEVHGQTGITSVPFLRITPDAASSGMGSAGVTSLRGVNGGWYNPSLLGWQSQPKVGLTHANWLPALSLDYYYDHLSAVIPVESIGGVLGGNVTYFNLGGQITRDAQGYTIGSFANYETAVSLSYGRRVGRHWAVGASGSYIHSSLASGLSVNGFQIRPGRSASLSLGVSWRSLRYEFGNSEGQWRAGSSLSHFGAGIKYFDEQTRDPLPMTLRAGIGADLSGGDHRFTVAADVSKLMARTERKIQDGDSSYVAMGPFKALVNSWGTVRVPGPSGGMSELTLGEQLMAGVGVEYGFKELFFARAGYYHEDPANGDRQFVSLGAGVQLA</sequence>
<dbReference type="RefSeq" id="WP_390299505.1">
    <property type="nucleotide sequence ID" value="NZ_JBHULI010000015.1"/>
</dbReference>
<organism evidence="2 3">
    <name type="scientific">Gracilimonas halophila</name>
    <dbReference type="NCBI Taxonomy" id="1834464"/>
    <lineage>
        <taxon>Bacteria</taxon>
        <taxon>Pseudomonadati</taxon>
        <taxon>Balneolota</taxon>
        <taxon>Balneolia</taxon>
        <taxon>Balneolales</taxon>
        <taxon>Balneolaceae</taxon>
        <taxon>Gracilimonas</taxon>
    </lineage>
</organism>
<evidence type="ECO:0000313" key="3">
    <source>
        <dbReference type="Proteomes" id="UP001597460"/>
    </source>
</evidence>
<dbReference type="Gene3D" id="2.40.160.60">
    <property type="entry name" value="Outer membrane protein transport protein (OMPP1/FadL/TodX)"/>
    <property type="match status" value="1"/>
</dbReference>
<proteinExistence type="predicted"/>
<comment type="caution">
    <text evidence="2">The sequence shown here is derived from an EMBL/GenBank/DDBJ whole genome shotgun (WGS) entry which is preliminary data.</text>
</comment>
<gene>
    <name evidence="2" type="ORF">ACFSVN_05000</name>
</gene>
<protein>
    <submittedName>
        <fullName evidence="2">PorV/PorQ family protein</fullName>
    </submittedName>
</protein>
<feature type="non-terminal residue" evidence="2">
    <location>
        <position position="345"/>
    </location>
</feature>
<dbReference type="Proteomes" id="UP001597460">
    <property type="component" value="Unassembled WGS sequence"/>
</dbReference>